<dbReference type="GO" id="GO:0071949">
    <property type="term" value="F:FAD binding"/>
    <property type="evidence" value="ECO:0007669"/>
    <property type="project" value="InterPro"/>
</dbReference>
<comment type="cofactor">
    <cofactor evidence="1">
        <name>FAD</name>
        <dbReference type="ChEBI" id="CHEBI:57692"/>
    </cofactor>
</comment>
<dbReference type="EMBL" id="CP133548">
    <property type="protein sequence ID" value="WMS87215.1"/>
    <property type="molecule type" value="Genomic_DNA"/>
</dbReference>
<proteinExistence type="inferred from homology"/>
<dbReference type="Gene3D" id="3.30.9.10">
    <property type="entry name" value="D-Amino Acid Oxidase, subunit A, domain 2"/>
    <property type="match status" value="1"/>
</dbReference>
<dbReference type="GO" id="GO:0009228">
    <property type="term" value="P:thiamine biosynthetic process"/>
    <property type="evidence" value="ECO:0007669"/>
    <property type="project" value="UniProtKB-KW"/>
</dbReference>
<dbReference type="Proteomes" id="UP001239782">
    <property type="component" value="Chromosome"/>
</dbReference>
<dbReference type="PANTHER" id="PTHR11530:SF11">
    <property type="entry name" value="D-ASPARTATE OXIDASE"/>
    <property type="match status" value="1"/>
</dbReference>
<keyword evidence="13" id="KW-1185">Reference proteome</keyword>
<name>A0AA51RTG7_9GAMM</name>
<dbReference type="Pfam" id="PF01266">
    <property type="entry name" value="DAO"/>
    <property type="match status" value="1"/>
</dbReference>
<evidence type="ECO:0000256" key="6">
    <source>
        <dbReference type="ARBA" id="ARBA00022977"/>
    </source>
</evidence>
<sequence>MSSTNSTAQKQPYRIAVIGAGICGRMMAWRLQTAGLQVELFDNNANQHMSGASAVAAGMLSPYSELEHSDSLVFQLGLQSLSLWPKLVSELDCSNVLNSNGTLLVAHKEDEHLLKHFEHILTHKQREHDITINKLNAHQLANYEPLLAEKFSSALLLPNEASVEPQAILKQLAEKFLAAGGRWHYKQSVTEVTGGNVHVNGRSQPFNWVVDCRGLGAREAIKGLRGVRGELLVLRAKNIPINYQVRLMHPRYQLYLVPRLSCQQLVIGATQIESENEGSISVRSALELLSAAYSLHHNFADAEVLASHAQLRPAFTDQLPKICHRDQLTLINGLYRHGILLAPIITQMATQSILRQLNDNPCDEKMVSNTLAEQVEFFNSNKVFAYEH</sequence>
<keyword evidence="7 12" id="KW-0560">Oxidoreductase</keyword>
<reference evidence="12 13" key="1">
    <citation type="submission" date="2023-08" db="EMBL/GenBank/DDBJ databases">
        <title>Pleionea litopenaei sp. nov., isolated from stomach of juvenile Litopenaeus vannamei.</title>
        <authorList>
            <person name="Rho A.M."/>
            <person name="Hwang C.Y."/>
        </authorList>
    </citation>
    <scope>NUCLEOTIDE SEQUENCE [LARGE SCALE GENOMIC DNA]</scope>
    <source>
        <strain evidence="12 13">HL-JVS1</strain>
    </source>
</reference>
<dbReference type="AlphaFoldDB" id="A0AA51RTG7"/>
<evidence type="ECO:0000256" key="4">
    <source>
        <dbReference type="ARBA" id="ARBA00022630"/>
    </source>
</evidence>
<dbReference type="PANTHER" id="PTHR11530">
    <property type="entry name" value="D-AMINO ACID OXIDASE"/>
    <property type="match status" value="1"/>
</dbReference>
<dbReference type="Gene3D" id="3.50.50.60">
    <property type="entry name" value="FAD/NAD(P)-binding domain"/>
    <property type="match status" value="1"/>
</dbReference>
<dbReference type="InterPro" id="IPR036188">
    <property type="entry name" value="FAD/NAD-bd_sf"/>
</dbReference>
<comment type="pathway">
    <text evidence="2">Cofactor biosynthesis; thiamine diphosphate biosynthesis.</text>
</comment>
<gene>
    <name evidence="12" type="primary">thiO</name>
    <name evidence="12" type="ORF">Q9312_18580</name>
</gene>
<dbReference type="EC" id="1.4.3.3" evidence="8"/>
<evidence type="ECO:0000256" key="5">
    <source>
        <dbReference type="ARBA" id="ARBA00022827"/>
    </source>
</evidence>
<dbReference type="SUPFAM" id="SSF54373">
    <property type="entry name" value="FAD-linked reductases, C-terminal domain"/>
    <property type="match status" value="1"/>
</dbReference>
<evidence type="ECO:0000259" key="11">
    <source>
        <dbReference type="Pfam" id="PF01266"/>
    </source>
</evidence>
<evidence type="ECO:0000256" key="10">
    <source>
        <dbReference type="ARBA" id="ARBA00049547"/>
    </source>
</evidence>
<organism evidence="12 13">
    <name type="scientific">Pleionea litopenaei</name>
    <dbReference type="NCBI Taxonomy" id="3070815"/>
    <lineage>
        <taxon>Bacteria</taxon>
        <taxon>Pseudomonadati</taxon>
        <taxon>Pseudomonadota</taxon>
        <taxon>Gammaproteobacteria</taxon>
        <taxon>Oceanospirillales</taxon>
        <taxon>Pleioneaceae</taxon>
        <taxon>Pleionea</taxon>
    </lineage>
</organism>
<evidence type="ECO:0000256" key="7">
    <source>
        <dbReference type="ARBA" id="ARBA00023002"/>
    </source>
</evidence>
<dbReference type="InterPro" id="IPR006076">
    <property type="entry name" value="FAD-dep_OxRdtase"/>
</dbReference>
<keyword evidence="5" id="KW-0274">FAD</keyword>
<dbReference type="RefSeq" id="WP_309202355.1">
    <property type="nucleotide sequence ID" value="NZ_CP133548.1"/>
</dbReference>
<evidence type="ECO:0000256" key="9">
    <source>
        <dbReference type="ARBA" id="ARBA00039751"/>
    </source>
</evidence>
<feature type="domain" description="FAD dependent oxidoreductase" evidence="11">
    <location>
        <begin position="14"/>
        <end position="350"/>
    </location>
</feature>
<evidence type="ECO:0000256" key="3">
    <source>
        <dbReference type="ARBA" id="ARBA00006730"/>
    </source>
</evidence>
<dbReference type="InterPro" id="IPR012727">
    <property type="entry name" value="Gly_oxidase_ThiO"/>
</dbReference>
<evidence type="ECO:0000256" key="2">
    <source>
        <dbReference type="ARBA" id="ARBA00004948"/>
    </source>
</evidence>
<evidence type="ECO:0000256" key="1">
    <source>
        <dbReference type="ARBA" id="ARBA00001974"/>
    </source>
</evidence>
<dbReference type="SUPFAM" id="SSF51971">
    <property type="entry name" value="Nucleotide-binding domain"/>
    <property type="match status" value="1"/>
</dbReference>
<keyword evidence="4" id="KW-0285">Flavoprotein</keyword>
<accession>A0AA51RTG7</accession>
<evidence type="ECO:0000313" key="13">
    <source>
        <dbReference type="Proteomes" id="UP001239782"/>
    </source>
</evidence>
<comment type="catalytic activity">
    <reaction evidence="10">
        <text>a D-alpha-amino acid + O2 + H2O = a 2-oxocarboxylate + H2O2 + NH4(+)</text>
        <dbReference type="Rhea" id="RHEA:21816"/>
        <dbReference type="ChEBI" id="CHEBI:15377"/>
        <dbReference type="ChEBI" id="CHEBI:15379"/>
        <dbReference type="ChEBI" id="CHEBI:16240"/>
        <dbReference type="ChEBI" id="CHEBI:28938"/>
        <dbReference type="ChEBI" id="CHEBI:35179"/>
        <dbReference type="ChEBI" id="CHEBI:59871"/>
        <dbReference type="EC" id="1.4.3.3"/>
    </reaction>
    <physiologicalReaction direction="left-to-right" evidence="10">
        <dbReference type="Rhea" id="RHEA:21817"/>
    </physiologicalReaction>
</comment>
<evidence type="ECO:0000256" key="8">
    <source>
        <dbReference type="ARBA" id="ARBA00039101"/>
    </source>
</evidence>
<protein>
    <recommendedName>
        <fullName evidence="9">D-amino-acid oxidase</fullName>
        <ecNumber evidence="8">1.4.3.3</ecNumber>
    </recommendedName>
</protein>
<comment type="similarity">
    <text evidence="3">Belongs to the DAMOX/DASOX family.</text>
</comment>
<dbReference type="InterPro" id="IPR023209">
    <property type="entry name" value="DAO"/>
</dbReference>
<dbReference type="GO" id="GO:0046416">
    <property type="term" value="P:D-amino acid metabolic process"/>
    <property type="evidence" value="ECO:0007669"/>
    <property type="project" value="InterPro"/>
</dbReference>
<dbReference type="GO" id="GO:0003884">
    <property type="term" value="F:D-amino-acid oxidase activity"/>
    <property type="evidence" value="ECO:0007669"/>
    <property type="project" value="UniProtKB-EC"/>
</dbReference>
<dbReference type="KEGG" id="plei:Q9312_18580"/>
<dbReference type="NCBIfam" id="TIGR02352">
    <property type="entry name" value="thiamin_ThiO"/>
    <property type="match status" value="1"/>
</dbReference>
<keyword evidence="6" id="KW-0784">Thiamine biosynthesis</keyword>
<evidence type="ECO:0000313" key="12">
    <source>
        <dbReference type="EMBL" id="WMS87215.1"/>
    </source>
</evidence>